<evidence type="ECO:0000256" key="7">
    <source>
        <dbReference type="ARBA" id="ARBA00023288"/>
    </source>
</evidence>
<feature type="chain" id="PRO_5045636093" description="Lipoprotein" evidence="8">
    <location>
        <begin position="23"/>
        <end position="70"/>
    </location>
</feature>
<keyword evidence="10" id="KW-1185">Reference proteome</keyword>
<keyword evidence="3 8" id="KW-0732">Signal</keyword>
<sequence length="70" mass="7256">MHWLTTSAGAVILLLGSGCASQATVIPVAATCPKPPAPPAWTMQEPSNSLQLLDKTFSISEPALSPTKQP</sequence>
<comment type="subcellular location">
    <subcellularLocation>
        <location evidence="1">Membrane</location>
        <topology evidence="1">Lipid-anchor</topology>
    </subcellularLocation>
</comment>
<proteinExistence type="predicted"/>
<evidence type="ECO:0000256" key="5">
    <source>
        <dbReference type="ARBA" id="ARBA00023136"/>
    </source>
</evidence>
<keyword evidence="2" id="KW-1188">Viral release from host cell</keyword>
<evidence type="ECO:0000256" key="6">
    <source>
        <dbReference type="ARBA" id="ARBA00023142"/>
    </source>
</evidence>
<dbReference type="Pfam" id="PF06085">
    <property type="entry name" value="Rz1"/>
    <property type="match status" value="1"/>
</dbReference>
<comment type="caution">
    <text evidence="9">The sequence shown here is derived from an EMBL/GenBank/DDBJ whole genome shotgun (WGS) entry which is preliminary data.</text>
</comment>
<reference evidence="9 10" key="1">
    <citation type="journal article" date="2020" name="Insects">
        <title>Bacteria Belonging to Pseudomonas typographi sp. nov. from the Bark Beetle Ips typographus Have Genomic Potential to Aid in the Host Ecology.</title>
        <authorList>
            <person name="Peral-Aranega E."/>
            <person name="Saati-Santamaria Z."/>
            <person name="Kolarik M."/>
            <person name="Rivas R."/>
            <person name="Garcia-Fraile P."/>
        </authorList>
    </citation>
    <scope>NUCLEOTIDE SEQUENCE [LARGE SCALE GENOMIC DNA]</scope>
    <source>
        <strain evidence="9 10">CA3A</strain>
    </source>
</reference>
<dbReference type="InterPro" id="IPR010346">
    <property type="entry name" value="O-spanin"/>
</dbReference>
<evidence type="ECO:0000256" key="1">
    <source>
        <dbReference type="ARBA" id="ARBA00004635"/>
    </source>
</evidence>
<keyword evidence="4" id="KW-0204">Cytolysis</keyword>
<feature type="signal peptide" evidence="8">
    <location>
        <begin position="1"/>
        <end position="22"/>
    </location>
</feature>
<keyword evidence="7" id="KW-0449">Lipoprotein</keyword>
<accession>A0ABR7ZAT0</accession>
<evidence type="ECO:0000256" key="3">
    <source>
        <dbReference type="ARBA" id="ARBA00022729"/>
    </source>
</evidence>
<gene>
    <name evidence="9" type="ORF">HAQ05_27755</name>
</gene>
<dbReference type="Proteomes" id="UP000805841">
    <property type="component" value="Unassembled WGS sequence"/>
</dbReference>
<keyword evidence="5" id="KW-0472">Membrane</keyword>
<evidence type="ECO:0000256" key="2">
    <source>
        <dbReference type="ARBA" id="ARBA00022612"/>
    </source>
</evidence>
<evidence type="ECO:0008006" key="11">
    <source>
        <dbReference type="Google" id="ProtNLM"/>
    </source>
</evidence>
<protein>
    <recommendedName>
        <fullName evidence="11">Lipoprotein</fullName>
    </recommendedName>
</protein>
<evidence type="ECO:0000313" key="10">
    <source>
        <dbReference type="Proteomes" id="UP000805841"/>
    </source>
</evidence>
<evidence type="ECO:0000256" key="4">
    <source>
        <dbReference type="ARBA" id="ARBA00022852"/>
    </source>
</evidence>
<evidence type="ECO:0000313" key="9">
    <source>
        <dbReference type="EMBL" id="MBD1602467.1"/>
    </source>
</evidence>
<name>A0ABR7ZAT0_9PSED</name>
<evidence type="ECO:0000256" key="8">
    <source>
        <dbReference type="SAM" id="SignalP"/>
    </source>
</evidence>
<organism evidence="9 10">
    <name type="scientific">Pseudomonas typographi</name>
    <dbReference type="NCBI Taxonomy" id="2715964"/>
    <lineage>
        <taxon>Bacteria</taxon>
        <taxon>Pseudomonadati</taxon>
        <taxon>Pseudomonadota</taxon>
        <taxon>Gammaproteobacteria</taxon>
        <taxon>Pseudomonadales</taxon>
        <taxon>Pseudomonadaceae</taxon>
        <taxon>Pseudomonas</taxon>
    </lineage>
</organism>
<dbReference type="EMBL" id="JAAOCA010000085">
    <property type="protein sequence ID" value="MBD1602467.1"/>
    <property type="molecule type" value="Genomic_DNA"/>
</dbReference>
<keyword evidence="6" id="KW-0578">Host cell lysis by virus</keyword>